<sequence length="100" mass="10587">MTHKEKWLIFAPSGLVVIGFGTCLVQWATSLMQKKAPTRDWVLAGTGALVVLNAGVSLFGRGVAESVLYQIREQGPSAVLVDSIPTESAAIDTEEASALD</sequence>
<keyword evidence="1" id="KW-1133">Transmembrane helix</keyword>
<evidence type="ECO:0000313" key="3">
    <source>
        <dbReference type="Proteomes" id="UP000194873"/>
    </source>
</evidence>
<feature type="transmembrane region" description="Helical" evidence="1">
    <location>
        <begin position="7"/>
        <end position="29"/>
    </location>
</feature>
<organism evidence="2 3">
    <name type="scientific">Hymenobacter crusticola</name>
    <dbReference type="NCBI Taxonomy" id="1770526"/>
    <lineage>
        <taxon>Bacteria</taxon>
        <taxon>Pseudomonadati</taxon>
        <taxon>Bacteroidota</taxon>
        <taxon>Cytophagia</taxon>
        <taxon>Cytophagales</taxon>
        <taxon>Hymenobacteraceae</taxon>
        <taxon>Hymenobacter</taxon>
    </lineage>
</organism>
<dbReference type="OrthoDB" id="1453686at2"/>
<evidence type="ECO:0000256" key="1">
    <source>
        <dbReference type="SAM" id="Phobius"/>
    </source>
</evidence>
<feature type="transmembrane region" description="Helical" evidence="1">
    <location>
        <begin position="41"/>
        <end position="64"/>
    </location>
</feature>
<name>A0A243WJ25_9BACT</name>
<accession>A0A243WJ25</accession>
<gene>
    <name evidence="2" type="ORF">BXP70_06015</name>
</gene>
<keyword evidence="1" id="KW-0812">Transmembrane</keyword>
<dbReference type="RefSeq" id="WP_086593104.1">
    <property type="nucleotide sequence ID" value="NZ_MTSE01000002.1"/>
</dbReference>
<protein>
    <submittedName>
        <fullName evidence="2">Uncharacterized protein</fullName>
    </submittedName>
</protein>
<proteinExistence type="predicted"/>
<dbReference type="Proteomes" id="UP000194873">
    <property type="component" value="Unassembled WGS sequence"/>
</dbReference>
<keyword evidence="3" id="KW-1185">Reference proteome</keyword>
<comment type="caution">
    <text evidence="2">The sequence shown here is derived from an EMBL/GenBank/DDBJ whole genome shotgun (WGS) entry which is preliminary data.</text>
</comment>
<keyword evidence="1" id="KW-0472">Membrane</keyword>
<dbReference type="AlphaFoldDB" id="A0A243WJ25"/>
<evidence type="ECO:0000313" key="2">
    <source>
        <dbReference type="EMBL" id="OUJ75562.1"/>
    </source>
</evidence>
<reference evidence="2 3" key="1">
    <citation type="submission" date="2017-01" db="EMBL/GenBank/DDBJ databases">
        <title>A new Hymenobacter.</title>
        <authorList>
            <person name="Liang Y."/>
            <person name="Feng F."/>
        </authorList>
    </citation>
    <scope>NUCLEOTIDE SEQUENCE [LARGE SCALE GENOMIC DNA]</scope>
    <source>
        <strain evidence="2">MIMBbqt21</strain>
    </source>
</reference>
<dbReference type="EMBL" id="MTSE01000002">
    <property type="protein sequence ID" value="OUJ75562.1"/>
    <property type="molecule type" value="Genomic_DNA"/>
</dbReference>